<organism evidence="1 2">
    <name type="scientific">Taxus chinensis</name>
    <name type="common">Chinese yew</name>
    <name type="synonym">Taxus wallichiana var. chinensis</name>
    <dbReference type="NCBI Taxonomy" id="29808"/>
    <lineage>
        <taxon>Eukaryota</taxon>
        <taxon>Viridiplantae</taxon>
        <taxon>Streptophyta</taxon>
        <taxon>Embryophyta</taxon>
        <taxon>Tracheophyta</taxon>
        <taxon>Spermatophyta</taxon>
        <taxon>Pinopsida</taxon>
        <taxon>Pinidae</taxon>
        <taxon>Conifers II</taxon>
        <taxon>Cupressales</taxon>
        <taxon>Taxaceae</taxon>
        <taxon>Taxus</taxon>
    </lineage>
</organism>
<feature type="non-terminal residue" evidence="1">
    <location>
        <position position="1"/>
    </location>
</feature>
<dbReference type="AlphaFoldDB" id="A0AA38BXF6"/>
<dbReference type="Proteomes" id="UP000824469">
    <property type="component" value="Unassembled WGS sequence"/>
</dbReference>
<accession>A0AA38BXF6</accession>
<keyword evidence="2" id="KW-1185">Reference proteome</keyword>
<reference evidence="1 2" key="1">
    <citation type="journal article" date="2021" name="Nat. Plants">
        <title>The Taxus genome provides insights into paclitaxel biosynthesis.</title>
        <authorList>
            <person name="Xiong X."/>
            <person name="Gou J."/>
            <person name="Liao Q."/>
            <person name="Li Y."/>
            <person name="Zhou Q."/>
            <person name="Bi G."/>
            <person name="Li C."/>
            <person name="Du R."/>
            <person name="Wang X."/>
            <person name="Sun T."/>
            <person name="Guo L."/>
            <person name="Liang H."/>
            <person name="Lu P."/>
            <person name="Wu Y."/>
            <person name="Zhang Z."/>
            <person name="Ro D.K."/>
            <person name="Shang Y."/>
            <person name="Huang S."/>
            <person name="Yan J."/>
        </authorList>
    </citation>
    <scope>NUCLEOTIDE SEQUENCE [LARGE SCALE GENOMIC DNA]</scope>
    <source>
        <strain evidence="1">Ta-2019</strain>
    </source>
</reference>
<dbReference type="EMBL" id="JAHRHJ020003810">
    <property type="protein sequence ID" value="KAH9291135.1"/>
    <property type="molecule type" value="Genomic_DNA"/>
</dbReference>
<evidence type="ECO:0000313" key="1">
    <source>
        <dbReference type="EMBL" id="KAH9291135.1"/>
    </source>
</evidence>
<gene>
    <name evidence="1" type="ORF">KI387_043673</name>
</gene>
<comment type="caution">
    <text evidence="1">The sequence shown here is derived from an EMBL/GenBank/DDBJ whole genome shotgun (WGS) entry which is preliminary data.</text>
</comment>
<proteinExistence type="predicted"/>
<protein>
    <submittedName>
        <fullName evidence="1">Uncharacterized protein</fullName>
    </submittedName>
</protein>
<sequence length="50" mass="6015">EMNMAVYDRKGRVVRTIEYSKLDPEASPIPNSWYLTENMWAIELNNVWWP</sequence>
<name>A0AA38BXF6_TAXCH</name>
<evidence type="ECO:0000313" key="2">
    <source>
        <dbReference type="Proteomes" id="UP000824469"/>
    </source>
</evidence>